<dbReference type="Proteomes" id="UP000515317">
    <property type="component" value="Chromosome"/>
</dbReference>
<feature type="signal peptide" evidence="1">
    <location>
        <begin position="1"/>
        <end position="27"/>
    </location>
</feature>
<evidence type="ECO:0000313" key="2">
    <source>
        <dbReference type="EMBL" id="BCJ89540.1"/>
    </source>
</evidence>
<accession>A0A6S6QRM6</accession>
<dbReference type="EMBL" id="AP023361">
    <property type="protein sequence ID" value="BCJ89540.1"/>
    <property type="molecule type" value="Genomic_DNA"/>
</dbReference>
<organism evidence="2 3">
    <name type="scientific">Terrihabitans soli</name>
    <dbReference type="NCBI Taxonomy" id="708113"/>
    <lineage>
        <taxon>Bacteria</taxon>
        <taxon>Pseudomonadati</taxon>
        <taxon>Pseudomonadota</taxon>
        <taxon>Alphaproteobacteria</taxon>
        <taxon>Hyphomicrobiales</taxon>
        <taxon>Terrihabitans</taxon>
    </lineage>
</organism>
<protein>
    <recommendedName>
        <fullName evidence="4">Sulfur globule protein</fullName>
    </recommendedName>
</protein>
<feature type="chain" id="PRO_5027760462" description="Sulfur globule protein" evidence="1">
    <location>
        <begin position="28"/>
        <end position="86"/>
    </location>
</feature>
<dbReference type="RefSeq" id="WP_222876245.1">
    <property type="nucleotide sequence ID" value="NZ_AP023361.1"/>
</dbReference>
<evidence type="ECO:0000313" key="3">
    <source>
        <dbReference type="Proteomes" id="UP000515317"/>
    </source>
</evidence>
<evidence type="ECO:0008006" key="4">
    <source>
        <dbReference type="Google" id="ProtNLM"/>
    </source>
</evidence>
<dbReference type="KEGG" id="tso:IZ6_02750"/>
<name>A0A6S6QRM6_9HYPH</name>
<evidence type="ECO:0000256" key="1">
    <source>
        <dbReference type="SAM" id="SignalP"/>
    </source>
</evidence>
<reference evidence="2 3" key="1">
    <citation type="submission" date="2020-08" db="EMBL/GenBank/DDBJ databases">
        <title>Genome sequence of Rhizobiales bacterium strain IZ6.</title>
        <authorList>
            <person name="Nakai R."/>
            <person name="Naganuma T."/>
        </authorList>
    </citation>
    <scope>NUCLEOTIDE SEQUENCE [LARGE SCALE GENOMIC DNA]</scope>
    <source>
        <strain evidence="2 3">IZ6</strain>
    </source>
</reference>
<dbReference type="AlphaFoldDB" id="A0A6S6QRM6"/>
<keyword evidence="1" id="KW-0732">Signal</keyword>
<proteinExistence type="predicted"/>
<sequence length="86" mass="9263">MIRKTLLGLAAASTLAIAALAPSTASAGGPNFSIHLGGFGGGYGYGPYYGAGYYGDYYGGGCYWKDVKVWSNKWQKFVWKTKKICY</sequence>
<keyword evidence="3" id="KW-1185">Reference proteome</keyword>
<gene>
    <name evidence="2" type="ORF">IZ6_02750</name>
</gene>